<feature type="domain" description="Antenna complex alpha/beta subunit" evidence="17">
    <location>
        <begin position="13"/>
        <end position="47"/>
    </location>
</feature>
<evidence type="ECO:0000256" key="10">
    <source>
        <dbReference type="ARBA" id="ARBA00022842"/>
    </source>
</evidence>
<dbReference type="PROSITE" id="PS00969">
    <property type="entry name" value="ANTENNA_COMP_BETA"/>
    <property type="match status" value="1"/>
</dbReference>
<reference evidence="18 19" key="1">
    <citation type="submission" date="2018-04" db="EMBL/GenBank/DDBJ databases">
        <title>Genomic Encyclopedia of Archaeal and Bacterial Type Strains, Phase II (KMG-II): from individual species to whole genera.</title>
        <authorList>
            <person name="Goeker M."/>
        </authorList>
    </citation>
    <scope>NUCLEOTIDE SEQUENCE [LARGE SCALE GENOMIC DNA]</scope>
    <source>
        <strain evidence="18 19">DSM 25521</strain>
    </source>
</reference>
<accession>A0A2T4Z2H7</accession>
<feature type="transmembrane region" description="Helical" evidence="16">
    <location>
        <begin position="21"/>
        <end position="43"/>
    </location>
</feature>
<evidence type="ECO:0000256" key="12">
    <source>
        <dbReference type="ARBA" id="ARBA00022989"/>
    </source>
</evidence>
<dbReference type="InterPro" id="IPR035889">
    <property type="entry name" value="Light-harvesting_complex"/>
</dbReference>
<keyword evidence="9" id="KW-0479">Metal-binding</keyword>
<evidence type="ECO:0000256" key="6">
    <source>
        <dbReference type="ARBA" id="ARBA00022494"/>
    </source>
</evidence>
<dbReference type="PRINTS" id="PR00674">
    <property type="entry name" value="LIGHTHARVSTB"/>
</dbReference>
<dbReference type="GO" id="GO:0005886">
    <property type="term" value="C:plasma membrane"/>
    <property type="evidence" value="ECO:0007669"/>
    <property type="project" value="UniProtKB-SubCell"/>
</dbReference>
<dbReference type="NCBIfam" id="NF040862">
    <property type="entry name" value="pufB_517_ASD"/>
    <property type="match status" value="1"/>
</dbReference>
<evidence type="ECO:0000256" key="4">
    <source>
        <dbReference type="ARBA" id="ARBA00011367"/>
    </source>
</evidence>
<dbReference type="Gene3D" id="1.20.5.250">
    <property type="match status" value="1"/>
</dbReference>
<evidence type="ECO:0000256" key="9">
    <source>
        <dbReference type="ARBA" id="ARBA00022723"/>
    </source>
</evidence>
<keyword evidence="10" id="KW-0460">Magnesium</keyword>
<dbReference type="AlphaFoldDB" id="A0A2T4Z2H7"/>
<dbReference type="Pfam" id="PF00556">
    <property type="entry name" value="LHC"/>
    <property type="match status" value="1"/>
</dbReference>
<dbReference type="SUPFAM" id="SSF56918">
    <property type="entry name" value="Light-harvesting complex subunits"/>
    <property type="match status" value="1"/>
</dbReference>
<comment type="subunit">
    <text evidence="4">The core complex is formed by different alpha and beta chains, binding bacteriochlorophyll molecules, and arranged most probably in tetrameric structures disposed around the reaction center. The non-pigmented gamma chains may constitute additional components.</text>
</comment>
<dbReference type="InterPro" id="IPR023624">
    <property type="entry name" value="Antenna_beta_dom_sf"/>
</dbReference>
<organism evidence="18 19">
    <name type="scientific">Phreatobacter oligotrophus</name>
    <dbReference type="NCBI Taxonomy" id="1122261"/>
    <lineage>
        <taxon>Bacteria</taxon>
        <taxon>Pseudomonadati</taxon>
        <taxon>Pseudomonadota</taxon>
        <taxon>Alphaproteobacteria</taxon>
        <taxon>Hyphomicrobiales</taxon>
        <taxon>Phreatobacteraceae</taxon>
        <taxon>Phreatobacter</taxon>
    </lineage>
</organism>
<dbReference type="GO" id="GO:0046872">
    <property type="term" value="F:metal ion binding"/>
    <property type="evidence" value="ECO:0007669"/>
    <property type="project" value="UniProtKB-KW"/>
</dbReference>
<comment type="similarity">
    <text evidence="3">Belongs to the antenna complex beta subunit family.</text>
</comment>
<evidence type="ECO:0000256" key="15">
    <source>
        <dbReference type="ARBA" id="ARBA00023243"/>
    </source>
</evidence>
<dbReference type="InterPro" id="IPR000066">
    <property type="entry name" value="Antenna_a/b"/>
</dbReference>
<dbReference type="Proteomes" id="UP000241808">
    <property type="component" value="Unassembled WGS sequence"/>
</dbReference>
<evidence type="ECO:0000256" key="8">
    <source>
        <dbReference type="ARBA" id="ARBA00022692"/>
    </source>
</evidence>
<comment type="function">
    <text evidence="1">Antenna complexes are light-harvesting systems, which transfer the excitation energy to the reaction centers.</text>
</comment>
<dbReference type="InterPro" id="IPR002362">
    <property type="entry name" value="LHB-1/5"/>
</dbReference>
<dbReference type="GO" id="GO:0019684">
    <property type="term" value="P:photosynthesis, light reaction"/>
    <property type="evidence" value="ECO:0007669"/>
    <property type="project" value="InterPro"/>
</dbReference>
<comment type="caution">
    <text evidence="18">The sequence shown here is derived from an EMBL/GenBank/DDBJ whole genome shotgun (WGS) entry which is preliminary data.</text>
</comment>
<evidence type="ECO:0000256" key="13">
    <source>
        <dbReference type="ARBA" id="ARBA00022991"/>
    </source>
</evidence>
<protein>
    <submittedName>
        <fullName evidence="18">Light-harvesting complex 1 beta chain</fullName>
    </submittedName>
</protein>
<proteinExistence type="inferred from homology"/>
<evidence type="ECO:0000256" key="16">
    <source>
        <dbReference type="SAM" id="Phobius"/>
    </source>
</evidence>
<evidence type="ECO:0000256" key="2">
    <source>
        <dbReference type="ARBA" id="ARBA00004249"/>
    </source>
</evidence>
<evidence type="ECO:0000256" key="14">
    <source>
        <dbReference type="ARBA" id="ARBA00023136"/>
    </source>
</evidence>
<evidence type="ECO:0000313" key="19">
    <source>
        <dbReference type="Proteomes" id="UP000241808"/>
    </source>
</evidence>
<evidence type="ECO:0000256" key="7">
    <source>
        <dbReference type="ARBA" id="ARBA00022549"/>
    </source>
</evidence>
<evidence type="ECO:0000259" key="17">
    <source>
        <dbReference type="Pfam" id="PF00556"/>
    </source>
</evidence>
<keyword evidence="5" id="KW-1003">Cell membrane</keyword>
<evidence type="ECO:0000256" key="3">
    <source>
        <dbReference type="ARBA" id="ARBA00011052"/>
    </source>
</evidence>
<keyword evidence="11" id="KW-0076">Bacteriochlorophyll</keyword>
<keyword evidence="19" id="KW-1185">Reference proteome</keyword>
<keyword evidence="14 16" id="KW-0472">Membrane</keyword>
<dbReference type="OrthoDB" id="7391998at2"/>
<keyword evidence="7" id="KW-0042">Antenna complex</keyword>
<dbReference type="InterPro" id="IPR023623">
    <property type="entry name" value="Antenna_beta_CS"/>
</dbReference>
<evidence type="ECO:0000256" key="11">
    <source>
        <dbReference type="ARBA" id="ARBA00022956"/>
    </source>
</evidence>
<evidence type="ECO:0000256" key="5">
    <source>
        <dbReference type="ARBA" id="ARBA00022475"/>
    </source>
</evidence>
<dbReference type="GO" id="GO:0030077">
    <property type="term" value="C:plasma membrane light-harvesting complex"/>
    <property type="evidence" value="ECO:0007669"/>
    <property type="project" value="InterPro"/>
</dbReference>
<comment type="subcellular location">
    <subcellularLocation>
        <location evidence="2">Cell inner membrane</location>
        <topology evidence="2">Single-pass type II membrane protein</topology>
    </subcellularLocation>
</comment>
<dbReference type="EMBL" id="PZZL01000005">
    <property type="protein sequence ID" value="PTM54972.1"/>
    <property type="molecule type" value="Genomic_DNA"/>
</dbReference>
<gene>
    <name evidence="18" type="ORF">C8P69_105122</name>
</gene>
<keyword evidence="8 16" id="KW-0812">Transmembrane</keyword>
<keyword evidence="13" id="KW-0157">Chromophore</keyword>
<sequence>MADKESLSGLTEEEAQEFHKYFIQGFVGFTVVAIIAHFLAWQWRPWLPGPRGYAQSMIDGATVVAQTLIG</sequence>
<dbReference type="RefSeq" id="WP_108177764.1">
    <property type="nucleotide sequence ID" value="NZ_JAIESU010000032.1"/>
</dbReference>
<keyword evidence="6" id="KW-0148">Chlorophyll</keyword>
<name>A0A2T4Z2H7_9HYPH</name>
<keyword evidence="12 16" id="KW-1133">Transmembrane helix</keyword>
<dbReference type="GO" id="GO:0042314">
    <property type="term" value="F:bacteriochlorophyll binding"/>
    <property type="evidence" value="ECO:0007669"/>
    <property type="project" value="UniProtKB-KW"/>
</dbReference>
<evidence type="ECO:0000313" key="18">
    <source>
        <dbReference type="EMBL" id="PTM54972.1"/>
    </source>
</evidence>
<keyword evidence="15" id="KW-0437">Light-harvesting polypeptide</keyword>
<evidence type="ECO:0000256" key="1">
    <source>
        <dbReference type="ARBA" id="ARBA00002455"/>
    </source>
</evidence>